<proteinExistence type="inferred from homology"/>
<evidence type="ECO:0000256" key="2">
    <source>
        <dbReference type="ARBA" id="ARBA00008226"/>
    </source>
</evidence>
<protein>
    <recommendedName>
        <fullName evidence="14">Phenylalanine--tRNA ligase, mitochondrial</fullName>
        <ecNumber evidence="3">6.1.1.20</ecNumber>
    </recommendedName>
    <alternativeName>
        <fullName evidence="11">Phenylalanyl-tRNA synthetase</fullName>
    </alternativeName>
</protein>
<evidence type="ECO:0000256" key="8">
    <source>
        <dbReference type="ARBA" id="ARBA00022946"/>
    </source>
</evidence>
<evidence type="ECO:0000313" key="17">
    <source>
        <dbReference type="EMBL" id="CUS09567.1"/>
    </source>
</evidence>
<dbReference type="SUPFAM" id="SSF54991">
    <property type="entry name" value="Anticodon-binding domain of PheRS"/>
    <property type="match status" value="1"/>
</dbReference>
<dbReference type="SMART" id="SM00896">
    <property type="entry name" value="FDX-ACB"/>
    <property type="match status" value="1"/>
</dbReference>
<keyword evidence="4" id="KW-0436">Ligase</keyword>
<organism evidence="17 18">
    <name type="scientific">Tuber aestivum</name>
    <name type="common">summer truffle</name>
    <dbReference type="NCBI Taxonomy" id="59557"/>
    <lineage>
        <taxon>Eukaryota</taxon>
        <taxon>Fungi</taxon>
        <taxon>Dikarya</taxon>
        <taxon>Ascomycota</taxon>
        <taxon>Pezizomycotina</taxon>
        <taxon>Pezizomycetes</taxon>
        <taxon>Pezizales</taxon>
        <taxon>Tuberaceae</taxon>
        <taxon>Tuber</taxon>
    </lineage>
</organism>
<dbReference type="Gene3D" id="3.30.930.10">
    <property type="entry name" value="Bira Bifunctional Protein, Domain 2"/>
    <property type="match status" value="1"/>
</dbReference>
<dbReference type="GO" id="GO:0005524">
    <property type="term" value="F:ATP binding"/>
    <property type="evidence" value="ECO:0007669"/>
    <property type="project" value="UniProtKB-KW"/>
</dbReference>
<dbReference type="EC" id="6.1.1.20" evidence="3"/>
<evidence type="ECO:0000256" key="6">
    <source>
        <dbReference type="ARBA" id="ARBA00022840"/>
    </source>
</evidence>
<keyword evidence="7" id="KW-0648">Protein biosynthesis</keyword>
<dbReference type="Proteomes" id="UP001412239">
    <property type="component" value="Unassembled WGS sequence"/>
</dbReference>
<evidence type="ECO:0000256" key="9">
    <source>
        <dbReference type="ARBA" id="ARBA00023128"/>
    </source>
</evidence>
<dbReference type="Pfam" id="PF01409">
    <property type="entry name" value="tRNA-synt_2d"/>
    <property type="match status" value="2"/>
</dbReference>
<evidence type="ECO:0000256" key="10">
    <source>
        <dbReference type="ARBA" id="ARBA00023146"/>
    </source>
</evidence>
<dbReference type="GO" id="GO:0004826">
    <property type="term" value="F:phenylalanine-tRNA ligase activity"/>
    <property type="evidence" value="ECO:0007669"/>
    <property type="project" value="UniProtKB-EC"/>
</dbReference>
<keyword evidence="9" id="KW-0496">Mitochondrion</keyword>
<dbReference type="AlphaFoldDB" id="A0A292PSY5"/>
<dbReference type="FunFam" id="3.30.930.10:FF:000053">
    <property type="entry name" value="Phenylalanyl-tRNA synthetase mitochondrial"/>
    <property type="match status" value="1"/>
</dbReference>
<dbReference type="GO" id="GO:0000049">
    <property type="term" value="F:tRNA binding"/>
    <property type="evidence" value="ECO:0007669"/>
    <property type="project" value="InterPro"/>
</dbReference>
<dbReference type="InterPro" id="IPR006195">
    <property type="entry name" value="aa-tRNA-synth_II"/>
</dbReference>
<comment type="catalytic activity">
    <reaction evidence="12">
        <text>tRNA(Phe) + L-phenylalanine + ATP = L-phenylalanyl-tRNA(Phe) + AMP + diphosphate + H(+)</text>
        <dbReference type="Rhea" id="RHEA:19413"/>
        <dbReference type="Rhea" id="RHEA-COMP:9668"/>
        <dbReference type="Rhea" id="RHEA-COMP:9699"/>
        <dbReference type="ChEBI" id="CHEBI:15378"/>
        <dbReference type="ChEBI" id="CHEBI:30616"/>
        <dbReference type="ChEBI" id="CHEBI:33019"/>
        <dbReference type="ChEBI" id="CHEBI:58095"/>
        <dbReference type="ChEBI" id="CHEBI:78442"/>
        <dbReference type="ChEBI" id="CHEBI:78531"/>
        <dbReference type="ChEBI" id="CHEBI:456215"/>
        <dbReference type="EC" id="6.1.1.20"/>
    </reaction>
</comment>
<evidence type="ECO:0000256" key="5">
    <source>
        <dbReference type="ARBA" id="ARBA00022741"/>
    </source>
</evidence>
<evidence type="ECO:0000259" key="15">
    <source>
        <dbReference type="PROSITE" id="PS50862"/>
    </source>
</evidence>
<evidence type="ECO:0000313" key="18">
    <source>
        <dbReference type="Proteomes" id="UP001412239"/>
    </source>
</evidence>
<evidence type="ECO:0000256" key="4">
    <source>
        <dbReference type="ARBA" id="ARBA00022598"/>
    </source>
</evidence>
<comment type="subcellular location">
    <subcellularLocation>
        <location evidence="1">Mitochondrion matrix</location>
    </subcellularLocation>
</comment>
<accession>A0A292PSY5</accession>
<keyword evidence="18" id="KW-1185">Reference proteome</keyword>
<dbReference type="GO" id="GO:0005759">
    <property type="term" value="C:mitochondrial matrix"/>
    <property type="evidence" value="ECO:0007669"/>
    <property type="project" value="UniProtKB-SubCell"/>
</dbReference>
<evidence type="ECO:0000256" key="11">
    <source>
        <dbReference type="ARBA" id="ARBA00031194"/>
    </source>
</evidence>
<dbReference type="InterPro" id="IPR002319">
    <property type="entry name" value="Phenylalanyl-tRNA_Synthase"/>
</dbReference>
<dbReference type="InterPro" id="IPR045864">
    <property type="entry name" value="aa-tRNA-synth_II/BPL/LPL"/>
</dbReference>
<evidence type="ECO:0000256" key="12">
    <source>
        <dbReference type="ARBA" id="ARBA00049255"/>
    </source>
</evidence>
<dbReference type="NCBIfam" id="TIGR00469">
    <property type="entry name" value="pheS_mito"/>
    <property type="match status" value="1"/>
</dbReference>
<dbReference type="EMBL" id="LN891077">
    <property type="protein sequence ID" value="CUS09567.1"/>
    <property type="molecule type" value="Genomic_DNA"/>
</dbReference>
<reference evidence="17" key="1">
    <citation type="submission" date="2015-10" db="EMBL/GenBank/DDBJ databases">
        <authorList>
            <person name="Regsiter A."/>
            <person name="william w."/>
        </authorList>
    </citation>
    <scope>NUCLEOTIDE SEQUENCE</scope>
    <source>
        <strain evidence="17">Montdore</strain>
    </source>
</reference>
<dbReference type="SUPFAM" id="SSF55681">
    <property type="entry name" value="Class II aaRS and biotin synthetases"/>
    <property type="match status" value="1"/>
</dbReference>
<dbReference type="GO" id="GO:0006432">
    <property type="term" value="P:phenylalanyl-tRNA aminoacylation"/>
    <property type="evidence" value="ECO:0007669"/>
    <property type="project" value="InterPro"/>
</dbReference>
<keyword evidence="10" id="KW-0030">Aminoacyl-tRNA synthetase</keyword>
<name>A0A292PSY5_9PEZI</name>
<dbReference type="CDD" id="cd00496">
    <property type="entry name" value="PheRS_alpha_core"/>
    <property type="match status" value="1"/>
</dbReference>
<dbReference type="PANTHER" id="PTHR11538">
    <property type="entry name" value="PHENYLALANYL-TRNA SYNTHETASE"/>
    <property type="match status" value="1"/>
</dbReference>
<keyword evidence="6" id="KW-0067">ATP-binding</keyword>
<dbReference type="Gene3D" id="3.30.70.380">
    <property type="entry name" value="Ferrodoxin-fold anticodon-binding domain"/>
    <property type="match status" value="1"/>
</dbReference>
<dbReference type="InterPro" id="IPR036690">
    <property type="entry name" value="Fdx_antiC-bd_sf"/>
</dbReference>
<feature type="domain" description="Aminoacyl-transfer RNA synthetases class-II family profile" evidence="15">
    <location>
        <begin position="120"/>
        <end position="411"/>
    </location>
</feature>
<dbReference type="Pfam" id="PF03147">
    <property type="entry name" value="FDX-ACB"/>
    <property type="match status" value="1"/>
</dbReference>
<dbReference type="InterPro" id="IPR004530">
    <property type="entry name" value="Phe-tRNA-synth_IIc_mito"/>
</dbReference>
<keyword evidence="5" id="KW-0547">Nucleotide-binding</keyword>
<feature type="domain" description="FDX-ACB" evidence="16">
    <location>
        <begin position="413"/>
        <end position="513"/>
    </location>
</feature>
<keyword evidence="8" id="KW-0809">Transit peptide</keyword>
<evidence type="ECO:0000256" key="14">
    <source>
        <dbReference type="ARBA" id="ARBA00073229"/>
    </source>
</evidence>
<evidence type="ECO:0000256" key="13">
    <source>
        <dbReference type="ARBA" id="ARBA00057761"/>
    </source>
</evidence>
<evidence type="ECO:0000256" key="3">
    <source>
        <dbReference type="ARBA" id="ARBA00012814"/>
    </source>
</evidence>
<dbReference type="InterPro" id="IPR005121">
    <property type="entry name" value="Fdx_antiC-bd"/>
</dbReference>
<dbReference type="PANTHER" id="PTHR11538:SF41">
    <property type="entry name" value="PHENYLALANINE--TRNA LIGASE, MITOCHONDRIAL"/>
    <property type="match status" value="1"/>
</dbReference>
<evidence type="ECO:0000256" key="7">
    <source>
        <dbReference type="ARBA" id="ARBA00022917"/>
    </source>
</evidence>
<sequence>MDVRGVGRGGGGYYTEPVLGGGGCGKESWEGNCGVVVAGVGGGSRGGKKGLLDRTSVRNRDAIDGKNDCIFVEEPPSPPTIQLEGRHYPTDEWTNLPSHISSALSRKLHLQPSHPLSITRRLIESRFPGPTYQYHNNLSPIVSVHQNFDSLGFPIDHPGRSRTDTYYVNKDTVLRTHTSAHQADTFRSGTSDGFLISADVYRRDAIDRSHYPVFHQMEGARMWSRDGCKARGGVAAVIMEDIESMPKHGINVEDPNPPFHEKRNPLQVEHTPEEAQAVGAHLKLCLEHVVAEVFGLARAGAVAAGGAGAEGASEEPLRVRWVEAYFPFTSPSWELEVYWQGNWLELLGCGVVQQSLPKNAGVPDKIGWAFGVGLERVAMLLFGIPDIRLFWSCDKRFLGQFKKGEISRFVPFSKFPPCYKDIAFWLPRSGSSVGGQVSFHENDMMEIVRNVAGDLAEDVKLIDEFTHPKTGRKSLCFRINYRSLERTLRNDEANSLQQMVKRVLVEEFGAEVREKSEK</sequence>
<comment type="similarity">
    <text evidence="2">Belongs to the class-II aminoacyl-tRNA synthetase family.</text>
</comment>
<dbReference type="PROSITE" id="PS50862">
    <property type="entry name" value="AA_TRNA_LIGASE_II"/>
    <property type="match status" value="1"/>
</dbReference>
<comment type="function">
    <text evidence="13">Is responsible for the charging of tRNA(Phe) with phenylalanine in mitochondrial translation.</text>
</comment>
<evidence type="ECO:0000259" key="16">
    <source>
        <dbReference type="PROSITE" id="PS51447"/>
    </source>
</evidence>
<dbReference type="FunFam" id="3.30.70.380:FF:000002">
    <property type="entry name" value="phenylalanine--tRNA ligase, mitochondrial"/>
    <property type="match status" value="1"/>
</dbReference>
<evidence type="ECO:0000256" key="1">
    <source>
        <dbReference type="ARBA" id="ARBA00004305"/>
    </source>
</evidence>
<dbReference type="PROSITE" id="PS51447">
    <property type="entry name" value="FDX_ACB"/>
    <property type="match status" value="1"/>
</dbReference>
<gene>
    <name evidence="17" type="ORF">GSTUAT00006368001</name>
</gene>